<evidence type="ECO:0000313" key="1">
    <source>
        <dbReference type="EMBL" id="GAU99557.1"/>
    </source>
</evidence>
<dbReference type="AlphaFoldDB" id="A0A1D1VIG6"/>
<name>A0A1D1VIG6_RAMVA</name>
<sequence length="104" mass="11594">MPKFSAYVPLPRAEEWVTWAVQGPRFTTAHGAFTFDESAICVSFQSLEFRMSARIFSLYSFSPTDPDPTSAALLMRWTTLASVDVVVVVRNKDPPESEAVRSSC</sequence>
<organism evidence="1 2">
    <name type="scientific">Ramazzottius varieornatus</name>
    <name type="common">Water bear</name>
    <name type="synonym">Tardigrade</name>
    <dbReference type="NCBI Taxonomy" id="947166"/>
    <lineage>
        <taxon>Eukaryota</taxon>
        <taxon>Metazoa</taxon>
        <taxon>Ecdysozoa</taxon>
        <taxon>Tardigrada</taxon>
        <taxon>Eutardigrada</taxon>
        <taxon>Parachela</taxon>
        <taxon>Hypsibioidea</taxon>
        <taxon>Ramazzottiidae</taxon>
        <taxon>Ramazzottius</taxon>
    </lineage>
</organism>
<dbReference type="Proteomes" id="UP000186922">
    <property type="component" value="Unassembled WGS sequence"/>
</dbReference>
<keyword evidence="2" id="KW-1185">Reference proteome</keyword>
<proteinExistence type="predicted"/>
<evidence type="ECO:0000313" key="2">
    <source>
        <dbReference type="Proteomes" id="UP000186922"/>
    </source>
</evidence>
<accession>A0A1D1VIG6</accession>
<reference evidence="1 2" key="1">
    <citation type="journal article" date="2016" name="Nat. Commun.">
        <title>Extremotolerant tardigrade genome and improved radiotolerance of human cultured cells by tardigrade-unique protein.</title>
        <authorList>
            <person name="Hashimoto T."/>
            <person name="Horikawa D.D."/>
            <person name="Saito Y."/>
            <person name="Kuwahara H."/>
            <person name="Kozuka-Hata H."/>
            <person name="Shin-I T."/>
            <person name="Minakuchi Y."/>
            <person name="Ohishi K."/>
            <person name="Motoyama A."/>
            <person name="Aizu T."/>
            <person name="Enomoto A."/>
            <person name="Kondo K."/>
            <person name="Tanaka S."/>
            <person name="Hara Y."/>
            <person name="Koshikawa S."/>
            <person name="Sagara H."/>
            <person name="Miura T."/>
            <person name="Yokobori S."/>
            <person name="Miyagawa K."/>
            <person name="Suzuki Y."/>
            <person name="Kubo T."/>
            <person name="Oyama M."/>
            <person name="Kohara Y."/>
            <person name="Fujiyama A."/>
            <person name="Arakawa K."/>
            <person name="Katayama T."/>
            <person name="Toyoda A."/>
            <person name="Kunieda T."/>
        </authorList>
    </citation>
    <scope>NUCLEOTIDE SEQUENCE [LARGE SCALE GENOMIC DNA]</scope>
    <source>
        <strain evidence="1 2">YOKOZUNA-1</strain>
    </source>
</reference>
<dbReference type="EMBL" id="BDGG01000005">
    <property type="protein sequence ID" value="GAU99557.1"/>
    <property type="molecule type" value="Genomic_DNA"/>
</dbReference>
<gene>
    <name evidence="1" type="primary">RvY_10543-1</name>
    <name evidence="1" type="synonym">RvY_10543.1</name>
    <name evidence="1" type="ORF">RvY_10543</name>
</gene>
<protein>
    <submittedName>
        <fullName evidence="1">Uncharacterized protein</fullName>
    </submittedName>
</protein>
<comment type="caution">
    <text evidence="1">The sequence shown here is derived from an EMBL/GenBank/DDBJ whole genome shotgun (WGS) entry which is preliminary data.</text>
</comment>